<dbReference type="InterPro" id="IPR013783">
    <property type="entry name" value="Ig-like_fold"/>
</dbReference>
<feature type="domain" description="Immunoglobulin V-set" evidence="4">
    <location>
        <begin position="13"/>
        <end position="96"/>
    </location>
</feature>
<dbReference type="PANTHER" id="PTHR23266">
    <property type="entry name" value="IMMUNOGLOBULIN HEAVY CHAIN"/>
    <property type="match status" value="1"/>
</dbReference>
<dbReference type="OrthoDB" id="9945861at2759"/>
<dbReference type="InterPro" id="IPR036179">
    <property type="entry name" value="Ig-like_dom_sf"/>
</dbReference>
<dbReference type="InterPro" id="IPR050199">
    <property type="entry name" value="IgHV"/>
</dbReference>
<keyword evidence="3" id="KW-1280">Immunoglobulin</keyword>
<sequence>MSKNGLLTGVWSEIKLEQSSSQVQTPGGTIIYSLDQTEARTSSGVGWDDERRFKLSYYGSSFQSRFTMTEDVPSSTQYLKVSSLTAGDSAVYFCAQRRTEDRGHTFNMMDYRTGLLLLTVCWAACQCPSLCKVNFLTVCYKDLISCCQLQQKKRSSIRSPSTPTMFSVALLLLLAAGSCEGGQRTEDTQFNMMDYRTGLLLLTRGGQRTVDTQFNMIDYRTGLLLLLTRGGQRTEDTQFTMMDYRTGLLLTVCWAACQCPSICKVNFLTVCYKDLISCCQLQQKKRSSIRSPSTPTMFSVALLLLLAAGSCESH</sequence>
<organism evidence="5 6">
    <name type="scientific">Dissostichus mawsoni</name>
    <name type="common">Antarctic cod</name>
    <dbReference type="NCBI Taxonomy" id="36200"/>
    <lineage>
        <taxon>Eukaryota</taxon>
        <taxon>Metazoa</taxon>
        <taxon>Chordata</taxon>
        <taxon>Craniata</taxon>
        <taxon>Vertebrata</taxon>
        <taxon>Euteleostomi</taxon>
        <taxon>Actinopterygii</taxon>
        <taxon>Neopterygii</taxon>
        <taxon>Teleostei</taxon>
        <taxon>Neoteleostei</taxon>
        <taxon>Acanthomorphata</taxon>
        <taxon>Eupercaria</taxon>
        <taxon>Perciformes</taxon>
        <taxon>Notothenioidei</taxon>
        <taxon>Nototheniidae</taxon>
        <taxon>Dissostichus</taxon>
    </lineage>
</organism>
<evidence type="ECO:0000256" key="2">
    <source>
        <dbReference type="ARBA" id="ARBA00023130"/>
    </source>
</evidence>
<evidence type="ECO:0000259" key="4">
    <source>
        <dbReference type="SMART" id="SM00406"/>
    </source>
</evidence>
<keyword evidence="1" id="KW-0391">Immunity</keyword>
<evidence type="ECO:0000256" key="3">
    <source>
        <dbReference type="ARBA" id="ARBA00043265"/>
    </source>
</evidence>
<dbReference type="AlphaFoldDB" id="A0A7J5YCS0"/>
<dbReference type="SUPFAM" id="SSF48726">
    <property type="entry name" value="Immunoglobulin"/>
    <property type="match status" value="1"/>
</dbReference>
<dbReference type="InterPro" id="IPR013106">
    <property type="entry name" value="Ig_V-set"/>
</dbReference>
<evidence type="ECO:0000313" key="5">
    <source>
        <dbReference type="EMBL" id="KAF3846559.1"/>
    </source>
</evidence>
<dbReference type="EMBL" id="JAAKFY010000014">
    <property type="protein sequence ID" value="KAF3846559.1"/>
    <property type="molecule type" value="Genomic_DNA"/>
</dbReference>
<dbReference type="Proteomes" id="UP000518266">
    <property type="component" value="Unassembled WGS sequence"/>
</dbReference>
<gene>
    <name evidence="5" type="ORF">F7725_003637</name>
</gene>
<reference evidence="5 6" key="1">
    <citation type="submission" date="2020-03" db="EMBL/GenBank/DDBJ databases">
        <title>Dissostichus mawsoni Genome sequencing and assembly.</title>
        <authorList>
            <person name="Park H."/>
        </authorList>
    </citation>
    <scope>NUCLEOTIDE SEQUENCE [LARGE SCALE GENOMIC DNA]</scope>
    <source>
        <strain evidence="5">DM0001</strain>
        <tissue evidence="5">Muscle</tissue>
    </source>
</reference>
<dbReference type="Gene3D" id="2.60.40.10">
    <property type="entry name" value="Immunoglobulins"/>
    <property type="match status" value="1"/>
</dbReference>
<evidence type="ECO:0000313" key="6">
    <source>
        <dbReference type="Proteomes" id="UP000518266"/>
    </source>
</evidence>
<keyword evidence="2" id="KW-1064">Adaptive immunity</keyword>
<accession>A0A7J5YCS0</accession>
<dbReference type="SMART" id="SM00406">
    <property type="entry name" value="IGv"/>
    <property type="match status" value="1"/>
</dbReference>
<protein>
    <recommendedName>
        <fullName evidence="4">Immunoglobulin V-set domain-containing protein</fullName>
    </recommendedName>
</protein>
<comment type="caution">
    <text evidence="5">The sequence shown here is derived from an EMBL/GenBank/DDBJ whole genome shotgun (WGS) entry which is preliminary data.</text>
</comment>
<dbReference type="GO" id="GO:0019814">
    <property type="term" value="C:immunoglobulin complex"/>
    <property type="evidence" value="ECO:0007669"/>
    <property type="project" value="UniProtKB-KW"/>
</dbReference>
<dbReference type="GO" id="GO:0002250">
    <property type="term" value="P:adaptive immune response"/>
    <property type="evidence" value="ECO:0007669"/>
    <property type="project" value="UniProtKB-KW"/>
</dbReference>
<name>A0A7J5YCS0_DISMA</name>
<keyword evidence="6" id="KW-1185">Reference proteome</keyword>
<evidence type="ECO:0000256" key="1">
    <source>
        <dbReference type="ARBA" id="ARBA00022859"/>
    </source>
</evidence>
<proteinExistence type="predicted"/>
<dbReference type="GO" id="GO:0005576">
    <property type="term" value="C:extracellular region"/>
    <property type="evidence" value="ECO:0007669"/>
    <property type="project" value="UniProtKB-ARBA"/>
</dbReference>